<dbReference type="SUPFAM" id="SSF51055">
    <property type="entry name" value="Carbohydrate binding domain"/>
    <property type="match status" value="1"/>
</dbReference>
<dbReference type="SUPFAM" id="SSF51445">
    <property type="entry name" value="(Trans)glycosidases"/>
    <property type="match status" value="1"/>
</dbReference>
<dbReference type="PANTHER" id="PTHR45708">
    <property type="entry name" value="ENDOCHITINASE"/>
    <property type="match status" value="1"/>
</dbReference>
<evidence type="ECO:0000313" key="11">
    <source>
        <dbReference type="EMBL" id="GBE88295.1"/>
    </source>
</evidence>
<dbReference type="PROSITE" id="PS51910">
    <property type="entry name" value="GH18_2"/>
    <property type="match status" value="1"/>
</dbReference>
<evidence type="ECO:0000256" key="2">
    <source>
        <dbReference type="ARBA" id="ARBA00012729"/>
    </source>
</evidence>
<comment type="catalytic activity">
    <reaction evidence="1">
        <text>Random endo-hydrolysis of N-acetyl-beta-D-glucosaminide (1-&gt;4)-beta-linkages in chitin and chitodextrins.</text>
        <dbReference type="EC" id="3.2.1.14"/>
    </reaction>
</comment>
<dbReference type="InterPro" id="IPR001223">
    <property type="entry name" value="Glyco_hydro18_cat"/>
</dbReference>
<dbReference type="AlphaFoldDB" id="A0A401H1I9"/>
<dbReference type="CDD" id="cd12215">
    <property type="entry name" value="ChiC_BD"/>
    <property type="match status" value="1"/>
</dbReference>
<evidence type="ECO:0000313" key="12">
    <source>
        <dbReference type="Proteomes" id="UP000287166"/>
    </source>
</evidence>
<proteinExistence type="predicted"/>
<protein>
    <recommendedName>
        <fullName evidence="2">chitinase</fullName>
        <ecNumber evidence="2">3.2.1.14</ecNumber>
    </recommendedName>
</protein>
<keyword evidence="4" id="KW-0146">Chitin degradation</keyword>
<dbReference type="STRING" id="139825.A0A401H1I9"/>
<dbReference type="GO" id="GO:0005576">
    <property type="term" value="C:extracellular region"/>
    <property type="evidence" value="ECO:0007669"/>
    <property type="project" value="InterPro"/>
</dbReference>
<keyword evidence="12" id="KW-1185">Reference proteome</keyword>
<dbReference type="InterPro" id="IPR017853">
    <property type="entry name" value="GH"/>
</dbReference>
<feature type="signal peptide" evidence="9">
    <location>
        <begin position="1"/>
        <end position="25"/>
    </location>
</feature>
<dbReference type="GO" id="GO:0030246">
    <property type="term" value="F:carbohydrate binding"/>
    <property type="evidence" value="ECO:0007669"/>
    <property type="project" value="InterPro"/>
</dbReference>
<feature type="compositionally biased region" description="Low complexity" evidence="8">
    <location>
        <begin position="333"/>
        <end position="382"/>
    </location>
</feature>
<evidence type="ECO:0000256" key="4">
    <source>
        <dbReference type="ARBA" id="ARBA00023024"/>
    </source>
</evidence>
<dbReference type="PROSITE" id="PS01095">
    <property type="entry name" value="GH18_1"/>
    <property type="match status" value="1"/>
</dbReference>
<dbReference type="InParanoid" id="A0A401H1I9"/>
<evidence type="ECO:0000256" key="7">
    <source>
        <dbReference type="ARBA" id="ARBA00023326"/>
    </source>
</evidence>
<keyword evidence="7" id="KW-0624">Polysaccharide degradation</keyword>
<dbReference type="SMART" id="SM00495">
    <property type="entry name" value="ChtBD3"/>
    <property type="match status" value="1"/>
</dbReference>
<dbReference type="GO" id="GO:0000272">
    <property type="term" value="P:polysaccharide catabolic process"/>
    <property type="evidence" value="ECO:0007669"/>
    <property type="project" value="UniProtKB-KW"/>
</dbReference>
<dbReference type="Gene3D" id="3.20.20.80">
    <property type="entry name" value="Glycosidases"/>
    <property type="match status" value="1"/>
</dbReference>
<evidence type="ECO:0000256" key="5">
    <source>
        <dbReference type="ARBA" id="ARBA00023277"/>
    </source>
</evidence>
<dbReference type="EMBL" id="BFAD01000013">
    <property type="protein sequence ID" value="GBE88295.1"/>
    <property type="molecule type" value="Genomic_DNA"/>
</dbReference>
<dbReference type="InterPro" id="IPR001579">
    <property type="entry name" value="Glyco_hydro_18_chit_AS"/>
</dbReference>
<evidence type="ECO:0000256" key="6">
    <source>
        <dbReference type="ARBA" id="ARBA00023295"/>
    </source>
</evidence>
<name>A0A401H1I9_9APHY</name>
<evidence type="ECO:0000256" key="3">
    <source>
        <dbReference type="ARBA" id="ARBA00022801"/>
    </source>
</evidence>
<comment type="caution">
    <text evidence="11">The sequence shown here is derived from an EMBL/GenBank/DDBJ whole genome shotgun (WGS) entry which is preliminary data.</text>
</comment>
<keyword evidence="6" id="KW-0326">Glycosidase</keyword>
<feature type="region of interest" description="Disordered" evidence="8">
    <location>
        <begin position="328"/>
        <end position="382"/>
    </location>
</feature>
<feature type="chain" id="PRO_5019091761" description="chitinase" evidence="9">
    <location>
        <begin position="26"/>
        <end position="482"/>
    </location>
</feature>
<evidence type="ECO:0000256" key="8">
    <source>
        <dbReference type="SAM" id="MobiDB-lite"/>
    </source>
</evidence>
<dbReference type="InterPro" id="IPR050542">
    <property type="entry name" value="Glycosyl_Hydrlase18_Chitinase"/>
</dbReference>
<organism evidence="11 12">
    <name type="scientific">Sparassis crispa</name>
    <dbReference type="NCBI Taxonomy" id="139825"/>
    <lineage>
        <taxon>Eukaryota</taxon>
        <taxon>Fungi</taxon>
        <taxon>Dikarya</taxon>
        <taxon>Basidiomycota</taxon>
        <taxon>Agaricomycotina</taxon>
        <taxon>Agaricomycetes</taxon>
        <taxon>Polyporales</taxon>
        <taxon>Sparassidaceae</taxon>
        <taxon>Sparassis</taxon>
    </lineage>
</organism>
<gene>
    <name evidence="11" type="ORF">SCP_1301100</name>
</gene>
<dbReference type="Proteomes" id="UP000287166">
    <property type="component" value="Unassembled WGS sequence"/>
</dbReference>
<dbReference type="InterPro" id="IPR003610">
    <property type="entry name" value="CBM5/12"/>
</dbReference>
<dbReference type="InterPro" id="IPR036573">
    <property type="entry name" value="CBM_sf_5/12"/>
</dbReference>
<dbReference type="GO" id="GO:0006032">
    <property type="term" value="P:chitin catabolic process"/>
    <property type="evidence" value="ECO:0007669"/>
    <property type="project" value="UniProtKB-KW"/>
</dbReference>
<keyword evidence="5" id="KW-0119">Carbohydrate metabolism</keyword>
<keyword evidence="3" id="KW-0378">Hydrolase</keyword>
<sequence>MARNWFTVASRGLSLLSNGALLAYGFDNTRQDNLAVYWGQDSYGATSSNTAYYQQAINYYCQDDVIDAIPIAFLNVFFGEGGYPSIDLANTCSTADDPVFNGTQMPDCSFLASDIEACQSAGKIVTISLGGATGAIGFSNESQAEEFAQTIWNVFLGGSSDVRPFGAAVLDGIDLDIEGGSTSYFTNFVSTLRGYMNGGSKQYYITAAPQCPFPDAYVGSIIDAEPFDAIYVQFYNNYCELTEYNDTNDWDFSTWDNWAKTTSPNPSVKVYIGAPAASAAAGSGYVDAATLGEIAIQTREQYSSFGGVMLWDASQAYGNDRYDAQVKSSITESGGATTTPTSTPTTSPTSAPTTSPTTTPAPTTSPTTTTPPASTTTASGGTVDCTGVNTWVSNVAYVGGDQVVYGGDLWTAKWWSYADIPGGAAGDWTNDGVCAATNLQAGEYVKVQYQSKEAPLTAQAKATVARFSVPTPVQVWSRFFRF</sequence>
<reference evidence="11 12" key="1">
    <citation type="journal article" date="2018" name="Sci. Rep.">
        <title>Genome sequence of the cauliflower mushroom Sparassis crispa (Hanabiratake) and its association with beneficial usage.</title>
        <authorList>
            <person name="Kiyama R."/>
            <person name="Furutani Y."/>
            <person name="Kawaguchi K."/>
            <person name="Nakanishi T."/>
        </authorList>
    </citation>
    <scope>NUCLEOTIDE SEQUENCE [LARGE SCALE GENOMIC DNA]</scope>
</reference>
<accession>A0A401H1I9</accession>
<dbReference type="Gene3D" id="2.10.10.20">
    <property type="entry name" value="Carbohydrate-binding module superfamily 5/12"/>
    <property type="match status" value="1"/>
</dbReference>
<evidence type="ECO:0000256" key="9">
    <source>
        <dbReference type="SAM" id="SignalP"/>
    </source>
</evidence>
<dbReference type="EC" id="3.2.1.14" evidence="2"/>
<dbReference type="GO" id="GO:0008843">
    <property type="term" value="F:endochitinase activity"/>
    <property type="evidence" value="ECO:0007669"/>
    <property type="project" value="UniProtKB-EC"/>
</dbReference>
<evidence type="ECO:0000256" key="1">
    <source>
        <dbReference type="ARBA" id="ARBA00000822"/>
    </source>
</evidence>
<dbReference type="PANTHER" id="PTHR45708:SF49">
    <property type="entry name" value="ENDOCHITINASE"/>
    <property type="match status" value="1"/>
</dbReference>
<dbReference type="OrthoDB" id="6020543at2759"/>
<dbReference type="GeneID" id="38785212"/>
<feature type="domain" description="GH18" evidence="10">
    <location>
        <begin position="32"/>
        <end position="333"/>
    </location>
</feature>
<dbReference type="RefSeq" id="XP_027619208.1">
    <property type="nucleotide sequence ID" value="XM_027763407.1"/>
</dbReference>
<evidence type="ECO:0000259" key="10">
    <source>
        <dbReference type="PROSITE" id="PS51910"/>
    </source>
</evidence>
<keyword evidence="9" id="KW-0732">Signal</keyword>